<protein>
    <submittedName>
        <fullName evidence="1">Winged helix-turn-helix transcriptional regulator</fullName>
    </submittedName>
</protein>
<reference evidence="1" key="1">
    <citation type="submission" date="2021-01" db="EMBL/GenBank/DDBJ databases">
        <authorList>
            <person name="Sun Q."/>
        </authorList>
    </citation>
    <scope>NUCLEOTIDE SEQUENCE</scope>
    <source>
        <strain evidence="1">YIM B02566</strain>
    </source>
</reference>
<evidence type="ECO:0000313" key="2">
    <source>
        <dbReference type="Proteomes" id="UP000616151"/>
    </source>
</evidence>
<keyword evidence="2" id="KW-1185">Reference proteome</keyword>
<sequence length="148" mass="17044">MELRLWLRLLSCSRLIENDIRRHLNAEFDFSLPRFDILAQLDRADAGLVLGEVSKRLMVSAGNITSLVEGLVKSGHITRTTSSGDRRAQVIRLTDKGRREFRRMAKVHGDWIARYFEHLSQKDIDKLMDLLASLKDSTRETILARQQP</sequence>
<dbReference type="EMBL" id="JAENHL010000007">
    <property type="protein sequence ID" value="MBK1868808.1"/>
    <property type="molecule type" value="Genomic_DNA"/>
</dbReference>
<evidence type="ECO:0000313" key="1">
    <source>
        <dbReference type="EMBL" id="MBK1868808.1"/>
    </source>
</evidence>
<organism evidence="1 2">
    <name type="scientific">Taklimakanibacter albus</name>
    <dbReference type="NCBI Taxonomy" id="2800327"/>
    <lineage>
        <taxon>Bacteria</taxon>
        <taxon>Pseudomonadati</taxon>
        <taxon>Pseudomonadota</taxon>
        <taxon>Alphaproteobacteria</taxon>
        <taxon>Hyphomicrobiales</taxon>
        <taxon>Aestuariivirgaceae</taxon>
        <taxon>Taklimakanibacter</taxon>
    </lineage>
</organism>
<comment type="caution">
    <text evidence="1">The sequence shown here is derived from an EMBL/GenBank/DDBJ whole genome shotgun (WGS) entry which is preliminary data.</text>
</comment>
<accession>A0ACC5R8U5</accession>
<dbReference type="Proteomes" id="UP000616151">
    <property type="component" value="Unassembled WGS sequence"/>
</dbReference>
<gene>
    <name evidence="1" type="ORF">JHL16_20795</name>
</gene>
<proteinExistence type="predicted"/>
<name>A0ACC5R8U5_9HYPH</name>